<dbReference type="EMBL" id="JACIIU010000042">
    <property type="protein sequence ID" value="MBB6262561.1"/>
    <property type="molecule type" value="Genomic_DNA"/>
</dbReference>
<name>A0A841M8K1_9HYPH</name>
<protein>
    <submittedName>
        <fullName evidence="1">Uncharacterized protein</fullName>
    </submittedName>
</protein>
<reference evidence="1 2" key="1">
    <citation type="submission" date="2020-08" db="EMBL/GenBank/DDBJ databases">
        <title>Genomic Encyclopedia of Type Strains, Phase IV (KMG-IV): sequencing the most valuable type-strain genomes for metagenomic binning, comparative biology and taxonomic classification.</title>
        <authorList>
            <person name="Goeker M."/>
        </authorList>
    </citation>
    <scope>NUCLEOTIDE SEQUENCE [LARGE SCALE GENOMIC DNA]</scope>
    <source>
        <strain evidence="1 2">DSM 22336</strain>
    </source>
</reference>
<proteinExistence type="predicted"/>
<dbReference type="AlphaFoldDB" id="A0A841M8K1"/>
<dbReference type="RefSeq" id="WP_184224786.1">
    <property type="nucleotide sequence ID" value="NZ_JACIIU010000042.1"/>
</dbReference>
<dbReference type="Proteomes" id="UP000555393">
    <property type="component" value="Unassembled WGS sequence"/>
</dbReference>
<evidence type="ECO:0000313" key="2">
    <source>
        <dbReference type="Proteomes" id="UP000555393"/>
    </source>
</evidence>
<organism evidence="1 2">
    <name type="scientific">Paenochrobactrum gallinarii</name>
    <dbReference type="NCBI Taxonomy" id="643673"/>
    <lineage>
        <taxon>Bacteria</taxon>
        <taxon>Pseudomonadati</taxon>
        <taxon>Pseudomonadota</taxon>
        <taxon>Alphaproteobacteria</taxon>
        <taxon>Hyphomicrobiales</taxon>
        <taxon>Brucellaceae</taxon>
        <taxon>Paenochrobactrum</taxon>
    </lineage>
</organism>
<keyword evidence="2" id="KW-1185">Reference proteome</keyword>
<comment type="caution">
    <text evidence="1">The sequence shown here is derived from an EMBL/GenBank/DDBJ whole genome shotgun (WGS) entry which is preliminary data.</text>
</comment>
<sequence length="109" mass="13062">MRRITQQCLKELIRLEKQRVCQKQARKRSKAERKPDRNDSARVALYYLCKHFYEQNELLDLNGFIADAVNQLESQGFNKVISASVFDDLIDKYTKSNWQFRRKPHLNEQ</sequence>
<accession>A0A841M8K1</accession>
<gene>
    <name evidence="1" type="ORF">FHS77_003139</name>
</gene>
<evidence type="ECO:0000313" key="1">
    <source>
        <dbReference type="EMBL" id="MBB6262561.1"/>
    </source>
</evidence>